<dbReference type="InterPro" id="IPR050951">
    <property type="entry name" value="Retrovirus_Pol_polyprotein"/>
</dbReference>
<dbReference type="EMBL" id="JAWDGP010006549">
    <property type="protein sequence ID" value="KAK3739143.1"/>
    <property type="molecule type" value="Genomic_DNA"/>
</dbReference>
<organism evidence="1 2">
    <name type="scientific">Elysia crispata</name>
    <name type="common">lettuce slug</name>
    <dbReference type="NCBI Taxonomy" id="231223"/>
    <lineage>
        <taxon>Eukaryota</taxon>
        <taxon>Metazoa</taxon>
        <taxon>Spiralia</taxon>
        <taxon>Lophotrochozoa</taxon>
        <taxon>Mollusca</taxon>
        <taxon>Gastropoda</taxon>
        <taxon>Heterobranchia</taxon>
        <taxon>Euthyneura</taxon>
        <taxon>Panpulmonata</taxon>
        <taxon>Sacoglossa</taxon>
        <taxon>Placobranchoidea</taxon>
        <taxon>Plakobranchidae</taxon>
        <taxon>Elysia</taxon>
    </lineage>
</organism>
<protein>
    <submittedName>
        <fullName evidence="1">Uncharacterized protein</fullName>
    </submittedName>
</protein>
<sequence>MEYPIFSFTKESEGDTIKWKAVKIPAVLLSGIGPKTYGTLRSRTAPELHYSKIYEELCRTLEDQFNPKPVEIVERYQFHLRQQQQNESSSDFIAAIKRLPEHCNFGDTLLISLLISLCGRFVCGRKDVTIQKRLLQEATRSFGHATNIALAMETAQHDAVEVLEVKKIEPIEDTISASKEQFKEVFQDGIGKIKGMEATSHMKDGSTPKFIKASPVPFPIKPKVVKALDELEMQRILTKTTHSEWANPIVPVLKKSGDVRICRDFKVTTNAVLEVKQYKLPRLDNMMA</sequence>
<evidence type="ECO:0000313" key="1">
    <source>
        <dbReference type="EMBL" id="KAK3739143.1"/>
    </source>
</evidence>
<evidence type="ECO:0000313" key="2">
    <source>
        <dbReference type="Proteomes" id="UP001283361"/>
    </source>
</evidence>
<dbReference type="AlphaFoldDB" id="A0AAE0YAT4"/>
<dbReference type="InterPro" id="IPR043502">
    <property type="entry name" value="DNA/RNA_pol_sf"/>
</dbReference>
<name>A0AAE0YAT4_9GAST</name>
<dbReference type="SUPFAM" id="SSF56672">
    <property type="entry name" value="DNA/RNA polymerases"/>
    <property type="match status" value="1"/>
</dbReference>
<keyword evidence="2" id="KW-1185">Reference proteome</keyword>
<dbReference type="Gene3D" id="3.10.10.10">
    <property type="entry name" value="HIV Type 1 Reverse Transcriptase, subunit A, domain 1"/>
    <property type="match status" value="1"/>
</dbReference>
<dbReference type="Proteomes" id="UP001283361">
    <property type="component" value="Unassembled WGS sequence"/>
</dbReference>
<reference evidence="1" key="1">
    <citation type="journal article" date="2023" name="G3 (Bethesda)">
        <title>A reference genome for the long-term kleptoplast-retaining sea slug Elysia crispata morphotype clarki.</title>
        <authorList>
            <person name="Eastman K.E."/>
            <person name="Pendleton A.L."/>
            <person name="Shaikh M.A."/>
            <person name="Suttiyut T."/>
            <person name="Ogas R."/>
            <person name="Tomko P."/>
            <person name="Gavelis G."/>
            <person name="Widhalm J.R."/>
            <person name="Wisecaver J.H."/>
        </authorList>
    </citation>
    <scope>NUCLEOTIDE SEQUENCE</scope>
    <source>
        <strain evidence="1">ECLA1</strain>
    </source>
</reference>
<proteinExistence type="predicted"/>
<comment type="caution">
    <text evidence="1">The sequence shown here is derived from an EMBL/GenBank/DDBJ whole genome shotgun (WGS) entry which is preliminary data.</text>
</comment>
<dbReference type="PANTHER" id="PTHR37984">
    <property type="entry name" value="PROTEIN CBG26694"/>
    <property type="match status" value="1"/>
</dbReference>
<dbReference type="PANTHER" id="PTHR37984:SF5">
    <property type="entry name" value="PROTEIN NYNRIN-LIKE"/>
    <property type="match status" value="1"/>
</dbReference>
<gene>
    <name evidence="1" type="ORF">RRG08_045372</name>
</gene>
<accession>A0AAE0YAT4</accession>